<dbReference type="AlphaFoldDB" id="A0A2A3EJK1"/>
<comment type="similarity">
    <text evidence="2 14">Belongs to the G-protein coupled receptor 1 family.</text>
</comment>
<dbReference type="STRING" id="94128.A0A2A3EJK1"/>
<comment type="subcellular location">
    <subcellularLocation>
        <location evidence="1">Cell membrane</location>
        <topology evidence="1">Multi-pass membrane protein</topology>
    </subcellularLocation>
</comment>
<feature type="transmembrane region" description="Helical" evidence="15">
    <location>
        <begin position="378"/>
        <end position="406"/>
    </location>
</feature>
<dbReference type="InterPro" id="IPR001611">
    <property type="entry name" value="Leu-rich_rpt"/>
</dbReference>
<keyword evidence="18" id="KW-1185">Reference proteome</keyword>
<sequence>MRYKYIGTIGAFLIATTCLLSGLMYYFSQDTCPMGTFLCQNTTICLPQKNWCDQEIQCPYGDDEQNCYDYHGVLDWFGSDRDSKAVKEFVCDATDVPVGCKYVMCRATCQGYSEIPRNLSSQTTSMYLDDSNIRELEKGAFANLTKLFWLAVDNNEISEFLPGHFTGLIKLESLKANKNRLTMADFSDFKGSVYLKLINLNENQLTSKGLWLSELPALNEIQLGYNHLHNLPITVLSPLTRLRSLDLEGINLDSLEKNTFNVFNMLDFIYFKKFHYCAMYTPNVKRCRPTSDGVSSLSHLLDKTLLRAAVWIISGVTCVGNVLVLWGRFTAKDENRVLTIIIRNLAVSDMLMGLYLFIVALADIIFRNNYYQTASSWMSSWFCTFLGILAMTSLEVSVLILSFMSMERYVLIAAPLKGHRTMTPQTASTSVIIIWIIGITLALAPVIRLKVIIWRSSTRFYGVNGMCFPLHIDDPFLIGWEYSAFIFLGINLMGLITIGFAYFGMFLSIWKTRHACSLSVGDSEFALRFFLIVLTDAACWAPIIVLKIRALLKYPIPGFGLSLVNKV</sequence>
<gene>
    <name evidence="17" type="ORF">APICC_07080</name>
</gene>
<dbReference type="Pfam" id="PF13855">
    <property type="entry name" value="LRR_8"/>
    <property type="match status" value="1"/>
</dbReference>
<dbReference type="OrthoDB" id="6022531at2759"/>
<dbReference type="PROSITE" id="PS50068">
    <property type="entry name" value="LDLRA_2"/>
    <property type="match status" value="1"/>
</dbReference>
<dbReference type="PANTHER" id="PTHR24372">
    <property type="entry name" value="GLYCOPROTEIN HORMONE RECEPTOR"/>
    <property type="match status" value="1"/>
</dbReference>
<feature type="transmembrane region" description="Helical" evidence="15">
    <location>
        <begin position="346"/>
        <end position="366"/>
    </location>
</feature>
<reference evidence="17 18" key="1">
    <citation type="submission" date="2014-07" db="EMBL/GenBank/DDBJ databases">
        <title>Genomic and transcriptomic analysis on Apis cerana provide comprehensive insights into honey bee biology.</title>
        <authorList>
            <person name="Diao Q."/>
            <person name="Sun L."/>
            <person name="Zheng H."/>
            <person name="Zheng H."/>
            <person name="Xu S."/>
            <person name="Wang S."/>
            <person name="Zeng Z."/>
            <person name="Hu F."/>
            <person name="Su S."/>
            <person name="Wu J."/>
        </authorList>
    </citation>
    <scope>NUCLEOTIDE SEQUENCE [LARGE SCALE GENOMIC DNA]</scope>
    <source>
        <tissue evidence="17">Pupae without intestine</tissue>
    </source>
</reference>
<dbReference type="Pfam" id="PF00001">
    <property type="entry name" value="7tm_1"/>
    <property type="match status" value="1"/>
</dbReference>
<dbReference type="SUPFAM" id="SSF57424">
    <property type="entry name" value="LDL receptor-like module"/>
    <property type="match status" value="1"/>
</dbReference>
<dbReference type="Gene3D" id="3.80.10.10">
    <property type="entry name" value="Ribonuclease Inhibitor"/>
    <property type="match status" value="1"/>
</dbReference>
<dbReference type="Gene3D" id="1.20.1070.10">
    <property type="entry name" value="Rhodopsin 7-helix transmembrane proteins"/>
    <property type="match status" value="1"/>
</dbReference>
<dbReference type="SUPFAM" id="SSF52058">
    <property type="entry name" value="L domain-like"/>
    <property type="match status" value="1"/>
</dbReference>
<dbReference type="SUPFAM" id="SSF81321">
    <property type="entry name" value="Family A G protein-coupled receptor-like"/>
    <property type="match status" value="1"/>
</dbReference>
<dbReference type="InterPro" id="IPR032675">
    <property type="entry name" value="LRR_dom_sf"/>
</dbReference>
<dbReference type="Gene3D" id="4.10.400.10">
    <property type="entry name" value="Low-density Lipoprotein Receptor"/>
    <property type="match status" value="1"/>
</dbReference>
<evidence type="ECO:0000256" key="7">
    <source>
        <dbReference type="ARBA" id="ARBA00022989"/>
    </source>
</evidence>
<keyword evidence="9 15" id="KW-0472">Membrane</keyword>
<feature type="domain" description="G-protein coupled receptors family 1 profile" evidence="16">
    <location>
        <begin position="320"/>
        <end position="567"/>
    </location>
</feature>
<dbReference type="PROSITE" id="PS00237">
    <property type="entry name" value="G_PROTEIN_RECEP_F1_1"/>
    <property type="match status" value="1"/>
</dbReference>
<evidence type="ECO:0000256" key="10">
    <source>
        <dbReference type="ARBA" id="ARBA00023157"/>
    </source>
</evidence>
<evidence type="ECO:0000256" key="8">
    <source>
        <dbReference type="ARBA" id="ARBA00023040"/>
    </source>
</evidence>
<evidence type="ECO:0000256" key="11">
    <source>
        <dbReference type="ARBA" id="ARBA00023170"/>
    </source>
</evidence>
<dbReference type="GO" id="GO:0008528">
    <property type="term" value="F:G protein-coupled peptide receptor activity"/>
    <property type="evidence" value="ECO:0007669"/>
    <property type="project" value="TreeGrafter"/>
</dbReference>
<keyword evidence="3" id="KW-1003">Cell membrane</keyword>
<accession>A0A2A3EJK1</accession>
<evidence type="ECO:0000256" key="6">
    <source>
        <dbReference type="ARBA" id="ARBA00022737"/>
    </source>
</evidence>
<comment type="caution">
    <text evidence="13">Lacks conserved residue(s) required for the propagation of feature annotation.</text>
</comment>
<evidence type="ECO:0000313" key="17">
    <source>
        <dbReference type="EMBL" id="PBC31945.1"/>
    </source>
</evidence>
<organism evidence="17 18">
    <name type="scientific">Apis cerana cerana</name>
    <name type="common">Oriental honeybee</name>
    <dbReference type="NCBI Taxonomy" id="94128"/>
    <lineage>
        <taxon>Eukaryota</taxon>
        <taxon>Metazoa</taxon>
        <taxon>Ecdysozoa</taxon>
        <taxon>Arthropoda</taxon>
        <taxon>Hexapoda</taxon>
        <taxon>Insecta</taxon>
        <taxon>Pterygota</taxon>
        <taxon>Neoptera</taxon>
        <taxon>Endopterygota</taxon>
        <taxon>Hymenoptera</taxon>
        <taxon>Apocrita</taxon>
        <taxon>Aculeata</taxon>
        <taxon>Apoidea</taxon>
        <taxon>Anthophila</taxon>
        <taxon>Apidae</taxon>
        <taxon>Apis</taxon>
    </lineage>
</organism>
<dbReference type="PANTHER" id="PTHR24372:SF80">
    <property type="entry name" value="FI21465P1-RELATED"/>
    <property type="match status" value="1"/>
</dbReference>
<feature type="disulfide bond" evidence="13">
    <location>
        <begin position="52"/>
        <end position="67"/>
    </location>
</feature>
<feature type="transmembrane region" description="Helical" evidence="15">
    <location>
        <begin position="484"/>
        <end position="505"/>
    </location>
</feature>
<keyword evidence="11 14" id="KW-0675">Receptor</keyword>
<keyword evidence="4" id="KW-0433">Leucine-rich repeat</keyword>
<dbReference type="CDD" id="cd00112">
    <property type="entry name" value="LDLa"/>
    <property type="match status" value="1"/>
</dbReference>
<keyword evidence="12 14" id="KW-0807">Transducer</keyword>
<dbReference type="GO" id="GO:0009755">
    <property type="term" value="P:hormone-mediated signaling pathway"/>
    <property type="evidence" value="ECO:0007669"/>
    <property type="project" value="TreeGrafter"/>
</dbReference>
<evidence type="ECO:0000256" key="15">
    <source>
        <dbReference type="SAM" id="Phobius"/>
    </source>
</evidence>
<evidence type="ECO:0000256" key="4">
    <source>
        <dbReference type="ARBA" id="ARBA00022614"/>
    </source>
</evidence>
<protein>
    <submittedName>
        <fullName evidence="17">Relaxin receptor</fullName>
    </submittedName>
</protein>
<dbReference type="SMART" id="SM00192">
    <property type="entry name" value="LDLa"/>
    <property type="match status" value="1"/>
</dbReference>
<evidence type="ECO:0000256" key="1">
    <source>
        <dbReference type="ARBA" id="ARBA00004651"/>
    </source>
</evidence>
<evidence type="ECO:0000256" key="2">
    <source>
        <dbReference type="ARBA" id="ARBA00010663"/>
    </source>
</evidence>
<evidence type="ECO:0000259" key="16">
    <source>
        <dbReference type="PROSITE" id="PS50262"/>
    </source>
</evidence>
<keyword evidence="10 13" id="KW-1015">Disulfide bond</keyword>
<feature type="transmembrane region" description="Helical" evidence="15">
    <location>
        <begin position="305"/>
        <end position="326"/>
    </location>
</feature>
<evidence type="ECO:0000256" key="9">
    <source>
        <dbReference type="ARBA" id="ARBA00023136"/>
    </source>
</evidence>
<dbReference type="InterPro" id="IPR036055">
    <property type="entry name" value="LDL_receptor-like_sf"/>
</dbReference>
<dbReference type="InterPro" id="IPR003591">
    <property type="entry name" value="Leu-rich_rpt_typical-subtyp"/>
</dbReference>
<dbReference type="GO" id="GO:0007189">
    <property type="term" value="P:adenylate cyclase-activating G protein-coupled receptor signaling pathway"/>
    <property type="evidence" value="ECO:0007669"/>
    <property type="project" value="TreeGrafter"/>
</dbReference>
<dbReference type="PRINTS" id="PR00237">
    <property type="entry name" value="GPCRRHODOPSN"/>
</dbReference>
<keyword evidence="5 14" id="KW-0812">Transmembrane</keyword>
<dbReference type="EMBL" id="KZ288224">
    <property type="protein sequence ID" value="PBC31945.1"/>
    <property type="molecule type" value="Genomic_DNA"/>
</dbReference>
<dbReference type="InterPro" id="IPR017452">
    <property type="entry name" value="GPCR_Rhodpsn_7TM"/>
</dbReference>
<proteinExistence type="inferred from homology"/>
<evidence type="ECO:0000256" key="13">
    <source>
        <dbReference type="PROSITE-ProRule" id="PRU00124"/>
    </source>
</evidence>
<dbReference type="InterPro" id="IPR002172">
    <property type="entry name" value="LDrepeatLR_classA_rpt"/>
</dbReference>
<keyword evidence="7 15" id="KW-1133">Transmembrane helix</keyword>
<feature type="transmembrane region" description="Helical" evidence="15">
    <location>
        <begin position="6"/>
        <end position="27"/>
    </location>
</feature>
<dbReference type="GO" id="GO:0005886">
    <property type="term" value="C:plasma membrane"/>
    <property type="evidence" value="ECO:0007669"/>
    <property type="project" value="UniProtKB-SubCell"/>
</dbReference>
<evidence type="ECO:0000256" key="3">
    <source>
        <dbReference type="ARBA" id="ARBA00022475"/>
    </source>
</evidence>
<evidence type="ECO:0000313" key="18">
    <source>
        <dbReference type="Proteomes" id="UP000242457"/>
    </source>
</evidence>
<evidence type="ECO:0000256" key="5">
    <source>
        <dbReference type="ARBA" id="ARBA00022692"/>
    </source>
</evidence>
<keyword evidence="8 14" id="KW-0297">G-protein coupled receptor</keyword>
<name>A0A2A3EJK1_APICC</name>
<feature type="transmembrane region" description="Helical" evidence="15">
    <location>
        <begin position="525"/>
        <end position="546"/>
    </location>
</feature>
<dbReference type="Proteomes" id="UP000242457">
    <property type="component" value="Unassembled WGS sequence"/>
</dbReference>
<dbReference type="InterPro" id="IPR000276">
    <property type="entry name" value="GPCR_Rhodpsn"/>
</dbReference>
<evidence type="ECO:0000256" key="12">
    <source>
        <dbReference type="ARBA" id="ARBA00023224"/>
    </source>
</evidence>
<dbReference type="SMART" id="SM00369">
    <property type="entry name" value="LRR_TYP"/>
    <property type="match status" value="4"/>
</dbReference>
<evidence type="ECO:0000256" key="14">
    <source>
        <dbReference type="RuleBase" id="RU000688"/>
    </source>
</evidence>
<dbReference type="PROSITE" id="PS50262">
    <property type="entry name" value="G_PROTEIN_RECEP_F1_2"/>
    <property type="match status" value="1"/>
</dbReference>
<keyword evidence="6" id="KW-0677">Repeat</keyword>
<feature type="transmembrane region" description="Helical" evidence="15">
    <location>
        <begin position="426"/>
        <end position="447"/>
    </location>
</feature>